<feature type="transmembrane region" description="Helical" evidence="6">
    <location>
        <begin position="300"/>
        <end position="320"/>
    </location>
</feature>
<evidence type="ECO:0000256" key="2">
    <source>
        <dbReference type="ARBA" id="ARBA00022475"/>
    </source>
</evidence>
<dbReference type="PANTHER" id="PTHR43124">
    <property type="entry name" value="PURINE EFFLUX PUMP PBUE"/>
    <property type="match status" value="1"/>
</dbReference>
<evidence type="ECO:0000256" key="3">
    <source>
        <dbReference type="ARBA" id="ARBA00022692"/>
    </source>
</evidence>
<dbReference type="GO" id="GO:0022857">
    <property type="term" value="F:transmembrane transporter activity"/>
    <property type="evidence" value="ECO:0007669"/>
    <property type="project" value="InterPro"/>
</dbReference>
<feature type="transmembrane region" description="Helical" evidence="6">
    <location>
        <begin position="274"/>
        <end position="294"/>
    </location>
</feature>
<dbReference type="PANTHER" id="PTHR43124:SF3">
    <property type="entry name" value="CHLORAMPHENICOL EFFLUX PUMP RV0191"/>
    <property type="match status" value="1"/>
</dbReference>
<evidence type="ECO:0000313" key="8">
    <source>
        <dbReference type="EMBL" id="KFZ37775.1"/>
    </source>
</evidence>
<evidence type="ECO:0000256" key="1">
    <source>
        <dbReference type="ARBA" id="ARBA00004651"/>
    </source>
</evidence>
<keyword evidence="5 6" id="KW-0472">Membrane</keyword>
<evidence type="ECO:0000256" key="5">
    <source>
        <dbReference type="ARBA" id="ARBA00023136"/>
    </source>
</evidence>
<keyword evidence="2" id="KW-1003">Cell membrane</keyword>
<accession>A0A094JCX7</accession>
<dbReference type="AlphaFoldDB" id="A0A094JCX7"/>
<sequence length="401" mass="42646">MSANGKQVISHSSIGLTLFSLAIGTFLLGLTEFSVMPMLPLIAETFNVSTGKVGQVISAYAAGVVVGAPLLMMLTPKMNRRSALVLFAAMIFAFNGLSALAGSFEQMVLFRFLSGLPHGAYFGTALLFGARLAPEGRSTLYMSRVFSGLTIATIVGVPLATLLAQNISWRWALVLVSAGAFIACLLLWRVLPSLEAEGEGLKKDLAVLKDPLIWPIVGIGVIGFGGVFCLYTYLADTMLSVTKVPEYYISIAMVIFGVGSTVGNWLLGHVRDRVVAKVTGMVLLYCIVLAITYVQAATNVWFLFLVVFLLGASLGLTTVIQAMLMRVAKGGHAVIGALLQCAFNSANAIGPVAGSYIFLNGYAANDTGYISAILFAGGFVMWLVSRIQGRQRNQELESVGS</sequence>
<evidence type="ECO:0000259" key="7">
    <source>
        <dbReference type="PROSITE" id="PS50850"/>
    </source>
</evidence>
<dbReference type="EMBL" id="JPEO01000004">
    <property type="protein sequence ID" value="KFZ37775.1"/>
    <property type="molecule type" value="Genomic_DNA"/>
</dbReference>
<dbReference type="Pfam" id="PF07690">
    <property type="entry name" value="MFS_1"/>
    <property type="match status" value="1"/>
</dbReference>
<dbReference type="GO" id="GO:0005886">
    <property type="term" value="C:plasma membrane"/>
    <property type="evidence" value="ECO:0007669"/>
    <property type="project" value="UniProtKB-SubCell"/>
</dbReference>
<feature type="transmembrane region" description="Helical" evidence="6">
    <location>
        <begin position="12"/>
        <end position="33"/>
    </location>
</feature>
<dbReference type="SUPFAM" id="SSF103473">
    <property type="entry name" value="MFS general substrate transporter"/>
    <property type="match status" value="1"/>
</dbReference>
<dbReference type="Gene3D" id="1.20.1250.20">
    <property type="entry name" value="MFS general substrate transporter like domains"/>
    <property type="match status" value="1"/>
</dbReference>
<feature type="transmembrane region" description="Helical" evidence="6">
    <location>
        <begin position="212"/>
        <end position="235"/>
    </location>
</feature>
<organism evidence="8 9">
    <name type="scientific">Shewanella mangrovi</name>
    <dbReference type="NCBI Taxonomy" id="1515746"/>
    <lineage>
        <taxon>Bacteria</taxon>
        <taxon>Pseudomonadati</taxon>
        <taxon>Pseudomonadota</taxon>
        <taxon>Gammaproteobacteria</taxon>
        <taxon>Alteromonadales</taxon>
        <taxon>Shewanellaceae</taxon>
        <taxon>Shewanella</taxon>
    </lineage>
</organism>
<dbReference type="InterPro" id="IPR036259">
    <property type="entry name" value="MFS_trans_sf"/>
</dbReference>
<feature type="transmembrane region" description="Helical" evidence="6">
    <location>
        <begin position="145"/>
        <end position="165"/>
    </location>
</feature>
<feature type="transmembrane region" description="Helical" evidence="6">
    <location>
        <begin position="116"/>
        <end position="133"/>
    </location>
</feature>
<feature type="transmembrane region" description="Helical" evidence="6">
    <location>
        <begin position="332"/>
        <end position="357"/>
    </location>
</feature>
<dbReference type="PROSITE" id="PS50850">
    <property type="entry name" value="MFS"/>
    <property type="match status" value="1"/>
</dbReference>
<dbReference type="InterPro" id="IPR011701">
    <property type="entry name" value="MFS"/>
</dbReference>
<keyword evidence="3 6" id="KW-0812">Transmembrane</keyword>
<evidence type="ECO:0000256" key="4">
    <source>
        <dbReference type="ARBA" id="ARBA00022989"/>
    </source>
</evidence>
<dbReference type="OrthoDB" id="9788453at2"/>
<comment type="caution">
    <text evidence="8">The sequence shown here is derived from an EMBL/GenBank/DDBJ whole genome shotgun (WGS) entry which is preliminary data.</text>
</comment>
<dbReference type="eggNOG" id="COG2814">
    <property type="taxonomic scope" value="Bacteria"/>
</dbReference>
<dbReference type="InterPro" id="IPR050189">
    <property type="entry name" value="MFS_Efflux_Transporters"/>
</dbReference>
<feature type="domain" description="Major facilitator superfamily (MFS) profile" evidence="7">
    <location>
        <begin position="17"/>
        <end position="390"/>
    </location>
</feature>
<protein>
    <submittedName>
        <fullName evidence="8">MFS transporter</fullName>
    </submittedName>
</protein>
<reference evidence="8 9" key="1">
    <citation type="submission" date="2014-06" db="EMBL/GenBank/DDBJ databases">
        <title>Shewanella sp. YQH10.</title>
        <authorList>
            <person name="Liu Y."/>
            <person name="Zeng R."/>
        </authorList>
    </citation>
    <scope>NUCLEOTIDE SEQUENCE [LARGE SCALE GENOMIC DNA]</scope>
    <source>
        <strain evidence="8 9">YQH10</strain>
    </source>
</reference>
<feature type="transmembrane region" description="Helical" evidence="6">
    <location>
        <begin position="247"/>
        <end position="267"/>
    </location>
</feature>
<comment type="subcellular location">
    <subcellularLocation>
        <location evidence="1">Cell membrane</location>
        <topology evidence="1">Multi-pass membrane protein</topology>
    </subcellularLocation>
</comment>
<dbReference type="InterPro" id="IPR020846">
    <property type="entry name" value="MFS_dom"/>
</dbReference>
<dbReference type="STRING" id="1515746.HR45_07925"/>
<feature type="transmembrane region" description="Helical" evidence="6">
    <location>
        <begin position="171"/>
        <end position="191"/>
    </location>
</feature>
<dbReference type="RefSeq" id="WP_037441599.1">
    <property type="nucleotide sequence ID" value="NZ_JPEO01000004.1"/>
</dbReference>
<feature type="transmembrane region" description="Helical" evidence="6">
    <location>
        <begin position="53"/>
        <end position="72"/>
    </location>
</feature>
<gene>
    <name evidence="8" type="ORF">HR45_07925</name>
</gene>
<name>A0A094JCX7_9GAMM</name>
<keyword evidence="4 6" id="KW-1133">Transmembrane helix</keyword>
<evidence type="ECO:0000256" key="6">
    <source>
        <dbReference type="SAM" id="Phobius"/>
    </source>
</evidence>
<dbReference type="CDD" id="cd17324">
    <property type="entry name" value="MFS_NepI_like"/>
    <property type="match status" value="1"/>
</dbReference>
<feature type="transmembrane region" description="Helical" evidence="6">
    <location>
        <begin position="369"/>
        <end position="385"/>
    </location>
</feature>
<evidence type="ECO:0000313" key="9">
    <source>
        <dbReference type="Proteomes" id="UP000029264"/>
    </source>
</evidence>
<proteinExistence type="predicted"/>
<keyword evidence="9" id="KW-1185">Reference proteome</keyword>
<dbReference type="Proteomes" id="UP000029264">
    <property type="component" value="Unassembled WGS sequence"/>
</dbReference>
<feature type="transmembrane region" description="Helical" evidence="6">
    <location>
        <begin position="84"/>
        <end position="104"/>
    </location>
</feature>